<dbReference type="OrthoDB" id="3180815at2"/>
<dbReference type="InterPro" id="IPR000620">
    <property type="entry name" value="EamA_dom"/>
</dbReference>
<protein>
    <submittedName>
        <fullName evidence="3">DMT family transporter</fullName>
    </submittedName>
</protein>
<gene>
    <name evidence="3" type="ORF">FKR84_00745</name>
</gene>
<feature type="transmembrane region" description="Helical" evidence="1">
    <location>
        <begin position="243"/>
        <end position="267"/>
    </location>
</feature>
<dbReference type="InterPro" id="IPR037185">
    <property type="entry name" value="EmrE-like"/>
</dbReference>
<dbReference type="Pfam" id="PF00892">
    <property type="entry name" value="EamA"/>
    <property type="match status" value="2"/>
</dbReference>
<keyword evidence="1" id="KW-0812">Transmembrane</keyword>
<sequence length="301" mass="32830">MKNSALKGGILVAFGASSYGVLTTFVKMSYEEGFTIFEVTFAQVLLGFLGLVLLDFFRKKKPVNQQKTATKKNILHLALAGTSLGLTSTFYYLAVQYISVSIGIVLLMQSVWMGVVADSILNKQRPGKLKILAVFIVIIGTLLATNVLFENITVDLRGIGFGLLAATSYTVTIYTSNSVALHLPSIKRSKWMLLGALTIVSILALPTLIEGIDFSVFYKWGIILALFGTILPPLFLTTGMPKVNVGLGAIITSIELPVAVSMAYFLLGERVNIYQWLGIILILTAIVVMNLKKLKRKKQTA</sequence>
<accession>A0A507ZUC3</accession>
<evidence type="ECO:0000256" key="1">
    <source>
        <dbReference type="SAM" id="Phobius"/>
    </source>
</evidence>
<dbReference type="Proteomes" id="UP000317169">
    <property type="component" value="Unassembled WGS sequence"/>
</dbReference>
<dbReference type="PANTHER" id="PTHR22911">
    <property type="entry name" value="ACYL-MALONYL CONDENSING ENZYME-RELATED"/>
    <property type="match status" value="1"/>
</dbReference>
<feature type="transmembrane region" description="Helical" evidence="1">
    <location>
        <begin position="273"/>
        <end position="291"/>
    </location>
</feature>
<keyword evidence="4" id="KW-1185">Reference proteome</keyword>
<evidence type="ECO:0000259" key="2">
    <source>
        <dbReference type="Pfam" id="PF00892"/>
    </source>
</evidence>
<dbReference type="RefSeq" id="WP_141420269.1">
    <property type="nucleotide sequence ID" value="NZ_VIAR01000001.1"/>
</dbReference>
<feature type="domain" description="EamA" evidence="2">
    <location>
        <begin position="157"/>
        <end position="290"/>
    </location>
</feature>
<keyword evidence="1" id="KW-0472">Membrane</keyword>
<dbReference type="EMBL" id="VIAR01000001">
    <property type="protein sequence ID" value="TQD40537.1"/>
    <property type="molecule type" value="Genomic_DNA"/>
</dbReference>
<proteinExistence type="predicted"/>
<feature type="transmembrane region" description="Helical" evidence="1">
    <location>
        <begin position="215"/>
        <end position="236"/>
    </location>
</feature>
<name>A0A507ZUC3_9FLAO</name>
<comment type="caution">
    <text evidence="3">The sequence shown here is derived from an EMBL/GenBank/DDBJ whole genome shotgun (WGS) entry which is preliminary data.</text>
</comment>
<feature type="transmembrane region" description="Helical" evidence="1">
    <location>
        <begin position="129"/>
        <end position="149"/>
    </location>
</feature>
<feature type="transmembrane region" description="Helical" evidence="1">
    <location>
        <begin position="191"/>
        <end position="209"/>
    </location>
</feature>
<feature type="transmembrane region" description="Helical" evidence="1">
    <location>
        <begin position="98"/>
        <end position="117"/>
    </location>
</feature>
<dbReference type="SUPFAM" id="SSF103481">
    <property type="entry name" value="Multidrug resistance efflux transporter EmrE"/>
    <property type="match status" value="2"/>
</dbReference>
<feature type="transmembrane region" description="Helical" evidence="1">
    <location>
        <begin position="34"/>
        <end position="54"/>
    </location>
</feature>
<evidence type="ECO:0000313" key="3">
    <source>
        <dbReference type="EMBL" id="TQD40537.1"/>
    </source>
</evidence>
<evidence type="ECO:0000313" key="4">
    <source>
        <dbReference type="Proteomes" id="UP000317169"/>
    </source>
</evidence>
<dbReference type="Gene3D" id="1.10.3730.20">
    <property type="match status" value="1"/>
</dbReference>
<feature type="domain" description="EamA" evidence="2">
    <location>
        <begin position="7"/>
        <end position="144"/>
    </location>
</feature>
<organism evidence="3 4">
    <name type="scientific">Haloflavibacter putidus</name>
    <dbReference type="NCBI Taxonomy" id="2576776"/>
    <lineage>
        <taxon>Bacteria</taxon>
        <taxon>Pseudomonadati</taxon>
        <taxon>Bacteroidota</taxon>
        <taxon>Flavobacteriia</taxon>
        <taxon>Flavobacteriales</taxon>
        <taxon>Flavobacteriaceae</taxon>
        <taxon>Haloflavibacter</taxon>
    </lineage>
</organism>
<reference evidence="3 4" key="1">
    <citation type="submission" date="2019-06" db="EMBL/GenBank/DDBJ databases">
        <title>Flavibacter putida gen. nov., sp. nov., a novel marine bacterium of the family Flavobacteriaceae isolated from coastal seawater.</title>
        <authorList>
            <person name="Feng X."/>
        </authorList>
    </citation>
    <scope>NUCLEOTIDE SEQUENCE [LARGE SCALE GENOMIC DNA]</scope>
    <source>
        <strain evidence="3 4">PLHSN227</strain>
    </source>
</reference>
<dbReference type="GO" id="GO:0016020">
    <property type="term" value="C:membrane"/>
    <property type="evidence" value="ECO:0007669"/>
    <property type="project" value="InterPro"/>
</dbReference>
<feature type="transmembrane region" description="Helical" evidence="1">
    <location>
        <begin position="161"/>
        <end position="179"/>
    </location>
</feature>
<dbReference type="PANTHER" id="PTHR22911:SF137">
    <property type="entry name" value="SOLUTE CARRIER FAMILY 35 MEMBER G2-RELATED"/>
    <property type="match status" value="1"/>
</dbReference>
<dbReference type="AlphaFoldDB" id="A0A507ZUC3"/>
<feature type="transmembrane region" description="Helical" evidence="1">
    <location>
        <begin position="74"/>
        <end position="92"/>
    </location>
</feature>
<keyword evidence="1" id="KW-1133">Transmembrane helix</keyword>